<name>A0A931FD96_9ACTN</name>
<dbReference type="InterPro" id="IPR000835">
    <property type="entry name" value="HTH_MarR-typ"/>
</dbReference>
<dbReference type="PANTHER" id="PTHR33164:SF106">
    <property type="entry name" value="TRANSCRIPTIONAL REGULATORY PROTEIN"/>
    <property type="match status" value="1"/>
</dbReference>
<accession>A0A931FD96</accession>
<dbReference type="PANTHER" id="PTHR33164">
    <property type="entry name" value="TRANSCRIPTIONAL REGULATOR, MARR FAMILY"/>
    <property type="match status" value="1"/>
</dbReference>
<dbReference type="Gene3D" id="1.10.10.10">
    <property type="entry name" value="Winged helix-like DNA-binding domain superfamily/Winged helix DNA-binding domain"/>
    <property type="match status" value="1"/>
</dbReference>
<dbReference type="Pfam" id="PF01047">
    <property type="entry name" value="MarR"/>
    <property type="match status" value="1"/>
</dbReference>
<gene>
    <name evidence="2" type="ORF">I2501_15010</name>
</gene>
<feature type="domain" description="HTH marR-type" evidence="1">
    <location>
        <begin position="15"/>
        <end position="147"/>
    </location>
</feature>
<dbReference type="InterPro" id="IPR036390">
    <property type="entry name" value="WH_DNA-bd_sf"/>
</dbReference>
<dbReference type="SUPFAM" id="SSF46785">
    <property type="entry name" value="Winged helix' DNA-binding domain"/>
    <property type="match status" value="1"/>
</dbReference>
<dbReference type="SMART" id="SM00347">
    <property type="entry name" value="HTH_MARR"/>
    <property type="match status" value="1"/>
</dbReference>
<dbReference type="InterPro" id="IPR039422">
    <property type="entry name" value="MarR/SlyA-like"/>
</dbReference>
<dbReference type="GO" id="GO:0003700">
    <property type="term" value="F:DNA-binding transcription factor activity"/>
    <property type="evidence" value="ECO:0007669"/>
    <property type="project" value="InterPro"/>
</dbReference>
<evidence type="ECO:0000259" key="1">
    <source>
        <dbReference type="PROSITE" id="PS50995"/>
    </source>
</evidence>
<dbReference type="PROSITE" id="PS50995">
    <property type="entry name" value="HTH_MARR_2"/>
    <property type="match status" value="1"/>
</dbReference>
<keyword evidence="3" id="KW-1185">Reference proteome</keyword>
<dbReference type="GO" id="GO:0006950">
    <property type="term" value="P:response to stress"/>
    <property type="evidence" value="ECO:0007669"/>
    <property type="project" value="TreeGrafter"/>
</dbReference>
<comment type="caution">
    <text evidence="2">The sequence shown here is derived from an EMBL/GenBank/DDBJ whole genome shotgun (WGS) entry which is preliminary data.</text>
</comment>
<reference evidence="2" key="1">
    <citation type="submission" date="2020-11" db="EMBL/GenBank/DDBJ databases">
        <title>Isolation and identification of active actinomycetes.</title>
        <authorList>
            <person name="Yu B."/>
        </authorList>
    </citation>
    <scope>NUCLEOTIDE SEQUENCE</scope>
    <source>
        <strain evidence="2">NEAU-YB345</strain>
    </source>
</reference>
<evidence type="ECO:0000313" key="3">
    <source>
        <dbReference type="Proteomes" id="UP000657385"/>
    </source>
</evidence>
<protein>
    <submittedName>
        <fullName evidence="2">MarR family transcriptional regulator</fullName>
    </submittedName>
</protein>
<proteinExistence type="predicted"/>
<dbReference type="InterPro" id="IPR036388">
    <property type="entry name" value="WH-like_DNA-bd_sf"/>
</dbReference>
<dbReference type="Proteomes" id="UP000657385">
    <property type="component" value="Unassembled WGS sequence"/>
</dbReference>
<organism evidence="2 3">
    <name type="scientific">Streptacidiphilus fuscans</name>
    <dbReference type="NCBI Taxonomy" id="2789292"/>
    <lineage>
        <taxon>Bacteria</taxon>
        <taxon>Bacillati</taxon>
        <taxon>Actinomycetota</taxon>
        <taxon>Actinomycetes</taxon>
        <taxon>Kitasatosporales</taxon>
        <taxon>Streptomycetaceae</taxon>
        <taxon>Streptacidiphilus</taxon>
    </lineage>
</organism>
<dbReference type="EMBL" id="JADPRT010000005">
    <property type="protein sequence ID" value="MBF9069333.1"/>
    <property type="molecule type" value="Genomic_DNA"/>
</dbReference>
<dbReference type="AlphaFoldDB" id="A0A931FD96"/>
<sequence length="161" mass="17773">MDSKTSRSEGRGVARRDVTESLRELGIQLAQLNRRVSGRLGLRDVDMDCLDLINRLGPIGPGVLARTAGLHPATVTGILDRLERDGWIVRERAPEDRRAVLVRALPQRGGEVFQQFAGMNGAVREICSDYDAEQLRVIAEFLERVAEAGRAATAVLEQQQN</sequence>
<evidence type="ECO:0000313" key="2">
    <source>
        <dbReference type="EMBL" id="MBF9069333.1"/>
    </source>
</evidence>